<keyword evidence="1" id="KW-1133">Transmembrane helix</keyword>
<evidence type="ECO:0000313" key="2">
    <source>
        <dbReference type="EMBL" id="RUP51577.1"/>
    </source>
</evidence>
<evidence type="ECO:0008006" key="4">
    <source>
        <dbReference type="Google" id="ProtNLM"/>
    </source>
</evidence>
<proteinExistence type="predicted"/>
<organism evidence="2 3">
    <name type="scientific">Jimgerdemannia flammicorona</name>
    <dbReference type="NCBI Taxonomy" id="994334"/>
    <lineage>
        <taxon>Eukaryota</taxon>
        <taxon>Fungi</taxon>
        <taxon>Fungi incertae sedis</taxon>
        <taxon>Mucoromycota</taxon>
        <taxon>Mucoromycotina</taxon>
        <taxon>Endogonomycetes</taxon>
        <taxon>Endogonales</taxon>
        <taxon>Endogonaceae</taxon>
        <taxon>Jimgerdemannia</taxon>
    </lineage>
</organism>
<keyword evidence="1" id="KW-0472">Membrane</keyword>
<protein>
    <recommendedName>
        <fullName evidence="4">Fatty acid hydroxylase domain-containing protein</fullName>
    </recommendedName>
</protein>
<evidence type="ECO:0000313" key="3">
    <source>
        <dbReference type="Proteomes" id="UP000268093"/>
    </source>
</evidence>
<keyword evidence="3" id="KW-1185">Reference proteome</keyword>
<feature type="transmembrane region" description="Helical" evidence="1">
    <location>
        <begin position="236"/>
        <end position="253"/>
    </location>
</feature>
<dbReference type="AlphaFoldDB" id="A0A433DLA0"/>
<feature type="transmembrane region" description="Helical" evidence="1">
    <location>
        <begin position="95"/>
        <end position="114"/>
    </location>
</feature>
<reference evidence="2 3" key="1">
    <citation type="journal article" date="2018" name="New Phytol.">
        <title>Phylogenomics of Endogonaceae and evolution of mycorrhizas within Mucoromycota.</title>
        <authorList>
            <person name="Chang Y."/>
            <person name="Desiro A."/>
            <person name="Na H."/>
            <person name="Sandor L."/>
            <person name="Lipzen A."/>
            <person name="Clum A."/>
            <person name="Barry K."/>
            <person name="Grigoriev I.V."/>
            <person name="Martin F.M."/>
            <person name="Stajich J.E."/>
            <person name="Smith M.E."/>
            <person name="Bonito G."/>
            <person name="Spatafora J.W."/>
        </authorList>
    </citation>
    <scope>NUCLEOTIDE SEQUENCE [LARGE SCALE GENOMIC DNA]</scope>
    <source>
        <strain evidence="2 3">GMNB39</strain>
    </source>
</reference>
<name>A0A433DLA0_9FUNG</name>
<feature type="transmembrane region" description="Helical" evidence="1">
    <location>
        <begin position="134"/>
        <end position="153"/>
    </location>
</feature>
<keyword evidence="1" id="KW-0812">Transmembrane</keyword>
<dbReference type="PANTHER" id="PTHR11863">
    <property type="entry name" value="STEROL DESATURASE"/>
    <property type="match status" value="1"/>
</dbReference>
<dbReference type="OrthoDB" id="6354873at2759"/>
<evidence type="ECO:0000256" key="1">
    <source>
        <dbReference type="SAM" id="Phobius"/>
    </source>
</evidence>
<dbReference type="EMBL" id="RBNI01000624">
    <property type="protein sequence ID" value="RUP51577.1"/>
    <property type="molecule type" value="Genomic_DNA"/>
</dbReference>
<dbReference type="InterPro" id="IPR050307">
    <property type="entry name" value="Sterol_Desaturase_Related"/>
</dbReference>
<sequence>MDYLLNAADHLVLDAVYATLFPLATNATTTTTASAFLSSLPRDNDLRIWLSLFVLVSLGGWIFYFALASVSYFLFYDKEQMKHPRFLKDQIKLEIICASTAIPGFTILTVPFFWLELKGYSRLYEDPAEYGYVYLALSVAMFLFFTDMGIYFIHRAEHHPSIYKRVHKPHHKWIGEFHLPILSLACNHLSIIANIYSVYFQTVPTPFASHAFHPVDGWLQSLPYHIFPFVFPLHKVLYLILFVLVNAWTVMIHDGG</sequence>
<gene>
    <name evidence="2" type="ORF">BC936DRAFT_147265</name>
</gene>
<accession>A0A433DLA0</accession>
<feature type="transmembrane region" description="Helical" evidence="1">
    <location>
        <begin position="48"/>
        <end position="75"/>
    </location>
</feature>
<comment type="caution">
    <text evidence="2">The sequence shown here is derived from an EMBL/GenBank/DDBJ whole genome shotgun (WGS) entry which is preliminary data.</text>
</comment>
<dbReference type="Proteomes" id="UP000268093">
    <property type="component" value="Unassembled WGS sequence"/>
</dbReference>
<feature type="transmembrane region" description="Helical" evidence="1">
    <location>
        <begin position="173"/>
        <end position="196"/>
    </location>
</feature>